<organism evidence="1 2">
    <name type="scientific">Roseateles asaccharophilus</name>
    <dbReference type="NCBI Taxonomy" id="582607"/>
    <lineage>
        <taxon>Bacteria</taxon>
        <taxon>Pseudomonadati</taxon>
        <taxon>Pseudomonadota</taxon>
        <taxon>Betaproteobacteria</taxon>
        <taxon>Burkholderiales</taxon>
        <taxon>Sphaerotilaceae</taxon>
        <taxon>Roseateles</taxon>
    </lineage>
</organism>
<evidence type="ECO:0000313" key="1">
    <source>
        <dbReference type="EMBL" id="MDR7333814.1"/>
    </source>
</evidence>
<sequence>MKIVCIGWGSLVWKPDVLRCKGPWQTGGPHLPLEFARTSRDGRLTLVLTADGARCPTRWVELDYATPAQAQEALAGREASGPDSIGLWPGPEPRHEVGAADIAQWAAAQGVDAVVWTALKPRFLGEFGRVPTGADEALDYLRGLDAETQAKAREYVQRACADQRTPIREAIEQQLGWLPESRD</sequence>
<dbReference type="RefSeq" id="WP_310329894.1">
    <property type="nucleotide sequence ID" value="NZ_JAVDXV010000005.1"/>
</dbReference>
<dbReference type="EMBL" id="JAVDXV010000005">
    <property type="protein sequence ID" value="MDR7333814.1"/>
    <property type="molecule type" value="Genomic_DNA"/>
</dbReference>
<proteinExistence type="predicted"/>
<name>A0ABU2A9D7_9BURK</name>
<gene>
    <name evidence="1" type="ORF">J2X21_002956</name>
</gene>
<keyword evidence="2" id="KW-1185">Reference proteome</keyword>
<protein>
    <submittedName>
        <fullName evidence="1">Uncharacterized protein</fullName>
    </submittedName>
</protein>
<reference evidence="1 2" key="1">
    <citation type="submission" date="2023-07" db="EMBL/GenBank/DDBJ databases">
        <title>Sorghum-associated microbial communities from plants grown in Nebraska, USA.</title>
        <authorList>
            <person name="Schachtman D."/>
        </authorList>
    </citation>
    <scope>NUCLEOTIDE SEQUENCE [LARGE SCALE GENOMIC DNA]</scope>
    <source>
        <strain evidence="1 2">BE316</strain>
    </source>
</reference>
<comment type="caution">
    <text evidence="1">The sequence shown here is derived from an EMBL/GenBank/DDBJ whole genome shotgun (WGS) entry which is preliminary data.</text>
</comment>
<dbReference type="Proteomes" id="UP001180825">
    <property type="component" value="Unassembled WGS sequence"/>
</dbReference>
<evidence type="ECO:0000313" key="2">
    <source>
        <dbReference type="Proteomes" id="UP001180825"/>
    </source>
</evidence>
<accession>A0ABU2A9D7</accession>